<evidence type="ECO:0000313" key="6">
    <source>
        <dbReference type="Proteomes" id="UP001220209"/>
    </source>
</evidence>
<evidence type="ECO:0000259" key="1">
    <source>
        <dbReference type="Pfam" id="PF08721"/>
    </source>
</evidence>
<accession>A0A250LKQ3</accession>
<dbReference type="Pfam" id="PF08721">
    <property type="entry name" value="Tn7_Tnp_TnsA_C"/>
    <property type="match status" value="1"/>
</dbReference>
<evidence type="ECO:0000313" key="4">
    <source>
        <dbReference type="EMBL" id="BBA45622.1"/>
    </source>
</evidence>
<organism evidence="3">
    <name type="scientific">Burkholderia contaminans</name>
    <dbReference type="NCBI Taxonomy" id="488447"/>
    <lineage>
        <taxon>Bacteria</taxon>
        <taxon>Pseudomonadati</taxon>
        <taxon>Pseudomonadota</taxon>
        <taxon>Betaproteobacteria</taxon>
        <taxon>Burkholderiales</taxon>
        <taxon>Burkholderiaceae</taxon>
        <taxon>Burkholderia</taxon>
        <taxon>Burkholderia cepacia complex</taxon>
    </lineage>
</organism>
<dbReference type="GO" id="GO:0004519">
    <property type="term" value="F:endonuclease activity"/>
    <property type="evidence" value="ECO:0007669"/>
    <property type="project" value="UniProtKB-KW"/>
</dbReference>
<dbReference type="AlphaFoldDB" id="A0A250LKQ3"/>
<dbReference type="InterPro" id="IPR011335">
    <property type="entry name" value="Restrct_endonuc-II-like"/>
</dbReference>
<dbReference type="EMBL" id="AP018360">
    <property type="protein sequence ID" value="BBA45622.1"/>
    <property type="molecule type" value="Genomic_DNA"/>
</dbReference>
<dbReference type="GO" id="GO:0003676">
    <property type="term" value="F:nucleic acid binding"/>
    <property type="evidence" value="ECO:0007669"/>
    <property type="project" value="InterPro"/>
</dbReference>
<dbReference type="RefSeq" id="WP_223274428.1">
    <property type="nucleotide sequence ID" value="NZ_AP018360.1"/>
</dbReference>
<feature type="domain" description="TnsA endonuclease C-terminal" evidence="1">
    <location>
        <begin position="195"/>
        <end position="273"/>
    </location>
</feature>
<dbReference type="InterPro" id="IPR011856">
    <property type="entry name" value="tRNA_endonuc-like_dom_sf"/>
</dbReference>
<name>A0A250LKQ3_9BURK</name>
<keyword evidence="5" id="KW-0540">Nuclease</keyword>
<evidence type="ECO:0000259" key="2">
    <source>
        <dbReference type="Pfam" id="PF08722"/>
    </source>
</evidence>
<dbReference type="EMBL" id="AP018360">
    <property type="protein sequence ID" value="BBA45133.1"/>
    <property type="molecule type" value="Genomic_DNA"/>
</dbReference>
<protein>
    <submittedName>
        <fullName evidence="5">TnsA endonuclease N-terminal domain-containing protein</fullName>
    </submittedName>
    <submittedName>
        <fullName evidence="3">Transposase</fullName>
    </submittedName>
</protein>
<keyword evidence="3" id="KW-0614">Plasmid</keyword>
<dbReference type="Gene3D" id="3.40.1350.10">
    <property type="match status" value="1"/>
</dbReference>
<dbReference type="SUPFAM" id="SSF52980">
    <property type="entry name" value="Restriction endonuclease-like"/>
    <property type="match status" value="1"/>
</dbReference>
<dbReference type="Proteomes" id="UP001220209">
    <property type="component" value="Plasmid unnamed1"/>
</dbReference>
<dbReference type="InterPro" id="IPR014832">
    <property type="entry name" value="TnsA_C"/>
</dbReference>
<evidence type="ECO:0000313" key="3">
    <source>
        <dbReference type="EMBL" id="BBA45133.1"/>
    </source>
</evidence>
<keyword evidence="5" id="KW-0378">Hydrolase</keyword>
<reference evidence="3" key="2">
    <citation type="journal article" date="2017" name="Genome Announc.">
        <title>High-Quality Draft Genome Sequence of Burkholderia contaminans CH-1, a Gram-Negative Bacterium That Metabolizes 2-Azahypoxanthine, a Plant Growth-Regulating Compound.</title>
        <authorList>
            <person name="Choi J.-H."/>
            <person name="Sugiura H."/>
            <person name="Moriuchi R."/>
            <person name="Kawagishi H."/>
            <person name="Dohra H."/>
        </authorList>
    </citation>
    <scope>NUCLEOTIDE SEQUENCE</scope>
    <source>
        <strain evidence="3">CH-1</strain>
        <plasmid evidence="3">pBC453</plasmid>
    </source>
</reference>
<gene>
    <name evidence="3" type="ORF">BCCH1_76440</name>
    <name evidence="4" type="ORF">BCCH1_81330</name>
    <name evidence="5" type="ORF">LXE91_40615</name>
</gene>
<reference evidence="3" key="1">
    <citation type="journal article" date="2016" name="Biosci. Biotechnol. Biochem.">
        <title>Bioconversion of AHX to AOH by resting cells of Burkholderia contaminans CH-1.</title>
        <authorList>
            <person name="Choi J.H."/>
            <person name="Kikuchi A."/>
            <person name="Pumkaeo P."/>
            <person name="Hirai H."/>
            <person name="Tokuyama S."/>
            <person name="Kawagishi H."/>
        </authorList>
    </citation>
    <scope>NUCLEOTIDE SEQUENCE</scope>
    <source>
        <strain evidence="3">CH-1</strain>
        <plasmid evidence="3">pBC453</plasmid>
    </source>
</reference>
<reference evidence="5 6" key="3">
    <citation type="submission" date="2021-12" db="EMBL/GenBank/DDBJ databases">
        <title>Genomic and phenotypic characterization of three Burkholderia contaminans isolates recovered from different sources.</title>
        <authorList>
            <person name="Lopez De Volder A."/>
            <person name="Fan Y."/>
            <person name="Nunvar J."/>
            <person name="Herrera T."/>
            <person name="Timp W."/>
            <person name="Degrossi J."/>
        </authorList>
    </citation>
    <scope>NUCLEOTIDE SEQUENCE [LARGE SCALE GENOMIC DNA]</scope>
    <source>
        <strain evidence="5 6">LMG 23361</strain>
        <plasmid evidence="5 6">unnamed1</plasmid>
    </source>
</reference>
<geneLocation type="plasmid" evidence="5 6">
    <name>unnamed1</name>
</geneLocation>
<dbReference type="CDD" id="cd22362">
    <property type="entry name" value="TnsA_endonuclease-like"/>
    <property type="match status" value="1"/>
</dbReference>
<sequence>MTQTNASLYCTILFDRADMRGRRFKTQNDIDRYVAQGYGQGSGVDYKPWLRVQDVPSRGRSRKVKGLKTGRVHHVLSDLEYAYLVVLEFSERVIDIREQFPLLPVSPIQDVATQRGIRYPRYAQTTVPFVMTTDFVVTVRTDDGLAREYARTVKYADELSSGNRLLRTLEKLELERAWWLQRGVDWQIVTEQSVDPVLARNLIWLRGSAQIERDMQSDELRARFVEGIGDAGSHDRTLSSLLRTVSYRLRMPYPDAVKLFKYLIWHKVLLVDLRTPMLLTSQAPKIQVMASGAAPIKRAA</sequence>
<evidence type="ECO:0000313" key="5">
    <source>
        <dbReference type="EMBL" id="WFN23435.1"/>
    </source>
</evidence>
<dbReference type="EMBL" id="CP090643">
    <property type="protein sequence ID" value="WFN23435.1"/>
    <property type="molecule type" value="Genomic_DNA"/>
</dbReference>
<keyword evidence="5" id="KW-0255">Endonuclease</keyword>
<feature type="domain" description="TnsA endonuclease N-terminal" evidence="2">
    <location>
        <begin position="91"/>
        <end position="191"/>
    </location>
</feature>
<proteinExistence type="predicted"/>
<dbReference type="InterPro" id="IPR014833">
    <property type="entry name" value="TnsA_N"/>
</dbReference>
<geneLocation type="plasmid" evidence="3">
    <name>pBC453</name>
</geneLocation>
<dbReference type="Pfam" id="PF08722">
    <property type="entry name" value="Tn7_TnsA-like_N"/>
    <property type="match status" value="1"/>
</dbReference>